<keyword evidence="11" id="KW-0961">Cell wall biogenesis/degradation</keyword>
<dbReference type="InterPro" id="IPR012907">
    <property type="entry name" value="Peptidase_S11_C"/>
</dbReference>
<dbReference type="SUPFAM" id="SSF69189">
    <property type="entry name" value="Penicillin-binding protein associated domain"/>
    <property type="match status" value="1"/>
</dbReference>
<feature type="active site" description="Proton acceptor" evidence="13">
    <location>
        <position position="67"/>
    </location>
</feature>
<dbReference type="Pfam" id="PF07943">
    <property type="entry name" value="PBP5_C"/>
    <property type="match status" value="1"/>
</dbReference>
<dbReference type="InterPro" id="IPR037167">
    <property type="entry name" value="Peptidase_S11_C_sf"/>
</dbReference>
<evidence type="ECO:0000256" key="5">
    <source>
        <dbReference type="ARBA" id="ARBA00022645"/>
    </source>
</evidence>
<evidence type="ECO:0000256" key="15">
    <source>
        <dbReference type="RuleBase" id="RU004016"/>
    </source>
</evidence>
<evidence type="ECO:0000256" key="11">
    <source>
        <dbReference type="ARBA" id="ARBA00023316"/>
    </source>
</evidence>
<feature type="binding site" evidence="14">
    <location>
        <position position="237"/>
    </location>
    <ligand>
        <name>substrate</name>
    </ligand>
</feature>
<keyword evidence="18" id="KW-1185">Reference proteome</keyword>
<feature type="domain" description="Peptidase S11 D-Ala-D-Ala carboxypeptidase A C-terminal" evidence="16">
    <location>
        <begin position="295"/>
        <end position="395"/>
    </location>
</feature>
<evidence type="ECO:0000256" key="14">
    <source>
        <dbReference type="PIRSR" id="PIRSR618044-2"/>
    </source>
</evidence>
<dbReference type="GO" id="GO:0008360">
    <property type="term" value="P:regulation of cell shape"/>
    <property type="evidence" value="ECO:0007669"/>
    <property type="project" value="UniProtKB-KW"/>
</dbReference>
<dbReference type="Proteomes" id="UP000255036">
    <property type="component" value="Unassembled WGS sequence"/>
</dbReference>
<protein>
    <recommendedName>
        <fullName evidence="4">serine-type D-Ala-D-Ala carboxypeptidase</fullName>
        <ecNumber evidence="4">3.4.16.4</ecNumber>
    </recommendedName>
</protein>
<dbReference type="Gene3D" id="3.40.710.10">
    <property type="entry name" value="DD-peptidase/beta-lactamase superfamily"/>
    <property type="match status" value="1"/>
</dbReference>
<keyword evidence="10" id="KW-0573">Peptidoglycan synthesis</keyword>
<keyword evidence="9" id="KW-0133">Cell shape</keyword>
<dbReference type="PRINTS" id="PR00725">
    <property type="entry name" value="DADACBPTASE1"/>
</dbReference>
<dbReference type="AlphaFoldDB" id="A0A371AUD6"/>
<dbReference type="InterPro" id="IPR001967">
    <property type="entry name" value="Peptidase_S11_N"/>
</dbReference>
<keyword evidence="6" id="KW-0645">Protease</keyword>
<evidence type="ECO:0000256" key="9">
    <source>
        <dbReference type="ARBA" id="ARBA00022960"/>
    </source>
</evidence>
<evidence type="ECO:0000256" key="4">
    <source>
        <dbReference type="ARBA" id="ARBA00012448"/>
    </source>
</evidence>
<dbReference type="InterPro" id="IPR018044">
    <property type="entry name" value="Peptidase_S11"/>
</dbReference>
<dbReference type="OrthoDB" id="9791132at2"/>
<dbReference type="EMBL" id="QRCT01000034">
    <property type="protein sequence ID" value="RDU23178.1"/>
    <property type="molecule type" value="Genomic_DNA"/>
</dbReference>
<dbReference type="InterPro" id="IPR012338">
    <property type="entry name" value="Beta-lactam/transpept-like"/>
</dbReference>
<name>A0A371AUD6_9FIRM</name>
<evidence type="ECO:0000256" key="2">
    <source>
        <dbReference type="ARBA" id="ARBA00004752"/>
    </source>
</evidence>
<gene>
    <name evidence="17" type="ORF">DWV06_12395</name>
</gene>
<evidence type="ECO:0000259" key="16">
    <source>
        <dbReference type="SMART" id="SM00936"/>
    </source>
</evidence>
<comment type="similarity">
    <text evidence="3 15">Belongs to the peptidase S11 family.</text>
</comment>
<evidence type="ECO:0000313" key="18">
    <source>
        <dbReference type="Proteomes" id="UP000255036"/>
    </source>
</evidence>
<evidence type="ECO:0000256" key="1">
    <source>
        <dbReference type="ARBA" id="ARBA00003217"/>
    </source>
</evidence>
<evidence type="ECO:0000256" key="13">
    <source>
        <dbReference type="PIRSR" id="PIRSR618044-1"/>
    </source>
</evidence>
<keyword evidence="8" id="KW-0378">Hydrolase</keyword>
<dbReference type="EC" id="3.4.16.4" evidence="4"/>
<comment type="catalytic activity">
    <reaction evidence="12">
        <text>Preferential cleavage: (Ac)2-L-Lys-D-Ala-|-D-Ala. Also transpeptidation of peptidyl-alanyl moieties that are N-acyl substituents of D-alanine.</text>
        <dbReference type="EC" id="3.4.16.4"/>
    </reaction>
</comment>
<comment type="pathway">
    <text evidence="2">Cell wall biogenesis; peptidoglycan biosynthesis.</text>
</comment>
<dbReference type="GO" id="GO:0009252">
    <property type="term" value="P:peptidoglycan biosynthetic process"/>
    <property type="evidence" value="ECO:0007669"/>
    <property type="project" value="UniProtKB-UniPathway"/>
</dbReference>
<comment type="caution">
    <text evidence="17">The sequence shown here is derived from an EMBL/GenBank/DDBJ whole genome shotgun (WGS) entry which is preliminary data.</text>
</comment>
<dbReference type="GO" id="GO:0071555">
    <property type="term" value="P:cell wall organization"/>
    <property type="evidence" value="ECO:0007669"/>
    <property type="project" value="UniProtKB-KW"/>
</dbReference>
<evidence type="ECO:0000256" key="10">
    <source>
        <dbReference type="ARBA" id="ARBA00022984"/>
    </source>
</evidence>
<feature type="active site" evidence="13">
    <location>
        <position position="122"/>
    </location>
</feature>
<evidence type="ECO:0000256" key="8">
    <source>
        <dbReference type="ARBA" id="ARBA00022801"/>
    </source>
</evidence>
<dbReference type="SUPFAM" id="SSF56601">
    <property type="entry name" value="beta-lactamase/transpeptidase-like"/>
    <property type="match status" value="1"/>
</dbReference>
<dbReference type="SMART" id="SM00936">
    <property type="entry name" value="PBP5_C"/>
    <property type="match status" value="1"/>
</dbReference>
<sequence>MIVPFKTDYKENIKPKVVLVKNKEGIKDENNSMKEKDLYAKSAVLLDADSNRVLYNKNGDQVLPMASTTKIMTCIVVLENSKPDEIVKVSQYASSMPDVQLNIKEGEKYYIKDLLYSLMLESHNDTAVALAEHVGGTVEGFADLMNKKAKEIGCKHTYFITPNGLDKTDKNGTHSTTGIDLARIMSYCIKKSPKSKEFLKITREPNYSFASVDGKRSFTCTNHNAFLRMMDGALSGKTGFTNDAGYCYVGSLRKDKKTFVVALLACGWPNNRTYKWKDTKKLMNYGLSNYDYKKFQDMKLDKKELKPVIVKNGQTKEIDDIATTNVRVIENKKQKKDNKAGILLKKDENVEIRYDIKDEVEAPIEEGDKVGTVEYLVDEKVWKTCSVVAMNGVNKIDFEWCYKKVMRKFLIGNFI</sequence>
<proteinExistence type="inferred from homology"/>
<dbReference type="PANTHER" id="PTHR21581">
    <property type="entry name" value="D-ALANYL-D-ALANINE CARBOXYPEPTIDASE"/>
    <property type="match status" value="1"/>
</dbReference>
<dbReference type="UniPathway" id="UPA00219"/>
<dbReference type="PANTHER" id="PTHR21581:SF33">
    <property type="entry name" value="D-ALANYL-D-ALANINE CARBOXYPEPTIDASE DACB"/>
    <property type="match status" value="1"/>
</dbReference>
<accession>A0A371AUD6</accession>
<comment type="function">
    <text evidence="1">Removes C-terminal D-alanyl residues from sugar-peptide cell wall precursors.</text>
</comment>
<dbReference type="Pfam" id="PF00768">
    <property type="entry name" value="Peptidase_S11"/>
    <property type="match status" value="1"/>
</dbReference>
<dbReference type="GO" id="GO:0006508">
    <property type="term" value="P:proteolysis"/>
    <property type="evidence" value="ECO:0007669"/>
    <property type="project" value="UniProtKB-KW"/>
</dbReference>
<evidence type="ECO:0000256" key="3">
    <source>
        <dbReference type="ARBA" id="ARBA00007164"/>
    </source>
</evidence>
<reference evidence="17 18" key="1">
    <citation type="submission" date="2018-07" db="EMBL/GenBank/DDBJ databases">
        <title>Anaerosacharophilus polymeroproducens gen. nov. sp. nov., an anaerobic bacterium isolated from salt field.</title>
        <authorList>
            <person name="Kim W."/>
            <person name="Yang S.-H."/>
            <person name="Oh J."/>
            <person name="Lee J.-H."/>
            <person name="Kwon K.K."/>
        </authorList>
    </citation>
    <scope>NUCLEOTIDE SEQUENCE [LARGE SCALE GENOMIC DNA]</scope>
    <source>
        <strain evidence="17 18">MCWD5</strain>
    </source>
</reference>
<evidence type="ECO:0000313" key="17">
    <source>
        <dbReference type="EMBL" id="RDU23178.1"/>
    </source>
</evidence>
<evidence type="ECO:0000256" key="6">
    <source>
        <dbReference type="ARBA" id="ARBA00022670"/>
    </source>
</evidence>
<organism evidence="17 18">
    <name type="scientific">Anaerosacchariphilus polymeriproducens</name>
    <dbReference type="NCBI Taxonomy" id="1812858"/>
    <lineage>
        <taxon>Bacteria</taxon>
        <taxon>Bacillati</taxon>
        <taxon>Bacillota</taxon>
        <taxon>Clostridia</taxon>
        <taxon>Lachnospirales</taxon>
        <taxon>Lachnospiraceae</taxon>
        <taxon>Anaerosacchariphilus</taxon>
    </lineage>
</organism>
<feature type="active site" description="Proton acceptor" evidence="13">
    <location>
        <position position="70"/>
    </location>
</feature>
<dbReference type="InterPro" id="IPR015956">
    <property type="entry name" value="Peniciliin-bd_prot_C_sf"/>
</dbReference>
<keyword evidence="7" id="KW-0732">Signal</keyword>
<evidence type="ECO:0000256" key="7">
    <source>
        <dbReference type="ARBA" id="ARBA00022729"/>
    </source>
</evidence>
<dbReference type="Gene3D" id="2.60.410.10">
    <property type="entry name" value="D-Ala-D-Ala carboxypeptidase, C-terminal domain"/>
    <property type="match status" value="1"/>
</dbReference>
<keyword evidence="5 17" id="KW-0121">Carboxypeptidase</keyword>
<dbReference type="GO" id="GO:0009002">
    <property type="term" value="F:serine-type D-Ala-D-Ala carboxypeptidase activity"/>
    <property type="evidence" value="ECO:0007669"/>
    <property type="project" value="UniProtKB-EC"/>
</dbReference>
<evidence type="ECO:0000256" key="12">
    <source>
        <dbReference type="ARBA" id="ARBA00034000"/>
    </source>
</evidence>